<evidence type="ECO:0000313" key="12">
    <source>
        <dbReference type="Proteomes" id="UP001324427"/>
    </source>
</evidence>
<keyword evidence="4 7" id="KW-0430">Lectin</keyword>
<gene>
    <name evidence="11" type="ORF">LTR36_002696</name>
</gene>
<protein>
    <recommendedName>
        <fullName evidence="7">Endoplasmic reticulum lectin</fullName>
    </recommendedName>
    <alternativeName>
        <fullName evidence="7">Protein OS-9 homolog</fullName>
    </alternativeName>
</protein>
<feature type="compositionally biased region" description="Acidic residues" evidence="8">
    <location>
        <begin position="502"/>
        <end position="512"/>
    </location>
</feature>
<dbReference type="PANTHER" id="PTHR15414:SF0">
    <property type="entry name" value="ENDOPLASMIC RETICULUM LECTIN 1"/>
    <property type="match status" value="1"/>
</dbReference>
<keyword evidence="3 9" id="KW-0732">Signal</keyword>
<keyword evidence="12" id="KW-1185">Reference proteome</keyword>
<evidence type="ECO:0000256" key="3">
    <source>
        <dbReference type="ARBA" id="ARBA00022729"/>
    </source>
</evidence>
<feature type="domain" description="MRH" evidence="10">
    <location>
        <begin position="152"/>
        <end position="321"/>
    </location>
</feature>
<dbReference type="GO" id="GO:0030968">
    <property type="term" value="P:endoplasmic reticulum unfolded protein response"/>
    <property type="evidence" value="ECO:0007669"/>
    <property type="project" value="UniProtKB-UniRule"/>
</dbReference>
<dbReference type="GO" id="GO:0030970">
    <property type="term" value="P:retrograde protein transport, ER to cytosol"/>
    <property type="evidence" value="ECO:0007669"/>
    <property type="project" value="TreeGrafter"/>
</dbReference>
<feature type="compositionally biased region" description="Acidic residues" evidence="8">
    <location>
        <begin position="378"/>
        <end position="389"/>
    </location>
</feature>
<dbReference type="AlphaFoldDB" id="A0AAV9JL65"/>
<proteinExistence type="inferred from homology"/>
<dbReference type="InterPro" id="IPR012913">
    <property type="entry name" value="OS9-like_dom"/>
</dbReference>
<accession>A0AAV9JL65</accession>
<keyword evidence="6" id="KW-1015">Disulfide bond</keyword>
<dbReference type="GO" id="GO:0005789">
    <property type="term" value="C:endoplasmic reticulum membrane"/>
    <property type="evidence" value="ECO:0007669"/>
    <property type="project" value="UniProtKB-SubCell"/>
</dbReference>
<dbReference type="SUPFAM" id="SSF50911">
    <property type="entry name" value="Mannose 6-phosphate receptor domain"/>
    <property type="match status" value="1"/>
</dbReference>
<dbReference type="EMBL" id="JAVFHQ010000018">
    <property type="protein sequence ID" value="KAK4545742.1"/>
    <property type="molecule type" value="Genomic_DNA"/>
</dbReference>
<evidence type="ECO:0000256" key="7">
    <source>
        <dbReference type="RuleBase" id="RU369099"/>
    </source>
</evidence>
<feature type="region of interest" description="Disordered" evidence="8">
    <location>
        <begin position="206"/>
        <end position="254"/>
    </location>
</feature>
<dbReference type="GO" id="GO:0030246">
    <property type="term" value="F:carbohydrate binding"/>
    <property type="evidence" value="ECO:0007669"/>
    <property type="project" value="UniProtKB-UniRule"/>
</dbReference>
<evidence type="ECO:0000256" key="9">
    <source>
        <dbReference type="SAM" id="SignalP"/>
    </source>
</evidence>
<keyword evidence="7" id="KW-0472">Membrane</keyword>
<name>A0AAV9JL65_9PEZI</name>
<reference evidence="11 12" key="1">
    <citation type="submission" date="2021-11" db="EMBL/GenBank/DDBJ databases">
        <title>Black yeast isolated from Biological Soil Crust.</title>
        <authorList>
            <person name="Kurbessoian T."/>
        </authorList>
    </citation>
    <scope>NUCLEOTIDE SEQUENCE [LARGE SCALE GENOMIC DNA]</scope>
    <source>
        <strain evidence="11 12">CCFEE 5522</strain>
    </source>
</reference>
<dbReference type="GO" id="GO:0005788">
    <property type="term" value="C:endoplasmic reticulum lumen"/>
    <property type="evidence" value="ECO:0007669"/>
    <property type="project" value="UniProtKB-UniRule"/>
</dbReference>
<feature type="compositionally biased region" description="Basic and acidic residues" evidence="8">
    <location>
        <begin position="516"/>
        <end position="536"/>
    </location>
</feature>
<comment type="similarity">
    <text evidence="2 7">Belongs to the OS-9 family.</text>
</comment>
<dbReference type="InterPro" id="IPR044865">
    <property type="entry name" value="MRH_dom"/>
</dbReference>
<feature type="signal peptide" evidence="9">
    <location>
        <begin position="1"/>
        <end position="20"/>
    </location>
</feature>
<evidence type="ECO:0000256" key="4">
    <source>
        <dbReference type="ARBA" id="ARBA00022734"/>
    </source>
</evidence>
<comment type="subcellular location">
    <subcellularLocation>
        <location evidence="1 7">Endoplasmic reticulum membrane</location>
        <topology evidence="1 7">Peripheral membrane protein</topology>
        <orientation evidence="1 7">Lumenal side</orientation>
    </subcellularLocation>
</comment>
<evidence type="ECO:0000256" key="5">
    <source>
        <dbReference type="ARBA" id="ARBA00022824"/>
    </source>
</evidence>
<feature type="chain" id="PRO_5043731879" description="Endoplasmic reticulum lectin" evidence="9">
    <location>
        <begin position="21"/>
        <end position="569"/>
    </location>
</feature>
<keyword evidence="5 7" id="KW-0256">Endoplasmic reticulum</keyword>
<evidence type="ECO:0000256" key="2">
    <source>
        <dbReference type="ARBA" id="ARBA00009918"/>
    </source>
</evidence>
<feature type="region of interest" description="Disordered" evidence="8">
    <location>
        <begin position="58"/>
        <end position="86"/>
    </location>
</feature>
<dbReference type="PANTHER" id="PTHR15414">
    <property type="entry name" value="OS-9-RELATED"/>
    <property type="match status" value="1"/>
</dbReference>
<dbReference type="Gene3D" id="2.70.130.10">
    <property type="entry name" value="Mannose-6-phosphate receptor binding domain"/>
    <property type="match status" value="1"/>
</dbReference>
<evidence type="ECO:0000256" key="1">
    <source>
        <dbReference type="ARBA" id="ARBA00004367"/>
    </source>
</evidence>
<organism evidence="11 12">
    <name type="scientific">Oleoguttula mirabilis</name>
    <dbReference type="NCBI Taxonomy" id="1507867"/>
    <lineage>
        <taxon>Eukaryota</taxon>
        <taxon>Fungi</taxon>
        <taxon>Dikarya</taxon>
        <taxon>Ascomycota</taxon>
        <taxon>Pezizomycotina</taxon>
        <taxon>Dothideomycetes</taxon>
        <taxon>Dothideomycetidae</taxon>
        <taxon>Mycosphaerellales</taxon>
        <taxon>Teratosphaeriaceae</taxon>
        <taxon>Oleoguttula</taxon>
    </lineage>
</organism>
<dbReference type="Proteomes" id="UP001324427">
    <property type="component" value="Unassembled WGS sequence"/>
</dbReference>
<evidence type="ECO:0000259" key="10">
    <source>
        <dbReference type="PROSITE" id="PS51914"/>
    </source>
</evidence>
<evidence type="ECO:0000256" key="6">
    <source>
        <dbReference type="ARBA" id="ARBA00023157"/>
    </source>
</evidence>
<dbReference type="PROSITE" id="PS51914">
    <property type="entry name" value="MRH"/>
    <property type="match status" value="1"/>
</dbReference>
<feature type="region of interest" description="Disordered" evidence="8">
    <location>
        <begin position="373"/>
        <end position="404"/>
    </location>
</feature>
<sequence>MKHFLALPALLRTSLLLASASVSSFSVHDDLLAFPQYEVKFTDAYVSELDAQARLHSNDEAPAQVEQYRPQPTPDSDDDDGSNKIPADEQAKLEHEYMVLDNQRYLCSIPQVAKPAAHDASTRNDTLTKHEEAKELARATDRGWELLAGMQGNCVYFISGWWSYRFCYAQGVKQFHQLAPNRGVPVYPPVEDPSVEGFELGNFVPAASDGREKGSGDVEGDDEAVAKGKEQEGDSAVDVSEGAAKAKQRPSGYGELVQRGESRYLVQRMAGGTTCDLTGKERRIEVQFHCNPQTTDRIHLIKETSTCAYLMVIQTPRLCHDVAFLPPQKDQPNAISCAPVLAEEEVEDYEREIQALTNAETAAANVWSAAAALGGTGEDNDDASDDAEYPSDLPTTPHPRHQQQQQIVGDILLGAHARVPAGKKIAKGAIVGGGKETYIETVASSDGKALSTEALAKLGLGDAAAVKKLREELERIAGGQEWKLDVIETPRGREYRGIIGGEEGEGEGEDGGGAEGAKKDGEKKEVGKKDGEKQKGADAGAGAGAGVGADVEDDQGQDGSQEEYFREEL</sequence>
<evidence type="ECO:0000256" key="8">
    <source>
        <dbReference type="SAM" id="MobiDB-lite"/>
    </source>
</evidence>
<dbReference type="InterPro" id="IPR009011">
    <property type="entry name" value="Man6P_isomerase_rcpt-bd_dom_sf"/>
</dbReference>
<comment type="caution">
    <text evidence="11">The sequence shown here is derived from an EMBL/GenBank/DDBJ whole genome shotgun (WGS) entry which is preliminary data.</text>
</comment>
<comment type="function">
    <text evidence="7">Lectin involved in the quality control of the secretory pathway. As a member of the endoplasmic reticulum-associated degradation lumenal (ERAD-L) surveillance system, targets misfolded endoplasmic reticulum lumenal glycoproteins for degradation.</text>
</comment>
<feature type="region of interest" description="Disordered" evidence="8">
    <location>
        <begin position="495"/>
        <end position="569"/>
    </location>
</feature>
<dbReference type="InterPro" id="IPR045149">
    <property type="entry name" value="OS-9-like"/>
</dbReference>
<dbReference type="Pfam" id="PF07915">
    <property type="entry name" value="PRKCSH"/>
    <property type="match status" value="1"/>
</dbReference>
<evidence type="ECO:0000313" key="11">
    <source>
        <dbReference type="EMBL" id="KAK4545742.1"/>
    </source>
</evidence>